<name>C4LEW2_TOLAT</name>
<reference evidence="5 6" key="2">
    <citation type="journal article" date="2011" name="Stand. Genomic Sci.">
        <title>Complete genome sequence of Tolumonas auensis type strain (TA 4).</title>
        <authorList>
            <person name="Chertkov O."/>
            <person name="Copeland A."/>
            <person name="Lucas S."/>
            <person name="Lapidus A."/>
            <person name="Berry K.W."/>
            <person name="Detter J.C."/>
            <person name="Del Rio T.G."/>
            <person name="Hammon N."/>
            <person name="Dalin E."/>
            <person name="Tice H."/>
            <person name="Pitluck S."/>
            <person name="Richardson P."/>
            <person name="Bruce D."/>
            <person name="Goodwin L."/>
            <person name="Han C."/>
            <person name="Tapia R."/>
            <person name="Saunders E."/>
            <person name="Schmutz J."/>
            <person name="Brettin T."/>
            <person name="Larimer F."/>
            <person name="Land M."/>
            <person name="Hauser L."/>
            <person name="Spring S."/>
            <person name="Rohde M."/>
            <person name="Kyrpides N.C."/>
            <person name="Ivanova N."/>
            <person name="Goker M."/>
            <person name="Beller H.R."/>
            <person name="Klenk H.P."/>
            <person name="Woyke T."/>
        </authorList>
    </citation>
    <scope>NUCLEOTIDE SEQUENCE [LARGE SCALE GENOMIC DNA]</scope>
    <source>
        <strain evidence="6">DSM 9187 / TA4</strain>
    </source>
</reference>
<dbReference type="InterPro" id="IPR018060">
    <property type="entry name" value="HTH_AraC"/>
</dbReference>
<dbReference type="GO" id="GO:0005829">
    <property type="term" value="C:cytosol"/>
    <property type="evidence" value="ECO:0007669"/>
    <property type="project" value="TreeGrafter"/>
</dbReference>
<gene>
    <name evidence="5" type="ordered locus">Tola_1518</name>
</gene>
<dbReference type="GO" id="GO:0003700">
    <property type="term" value="F:DNA-binding transcription factor activity"/>
    <property type="evidence" value="ECO:0007669"/>
    <property type="project" value="InterPro"/>
</dbReference>
<dbReference type="EMBL" id="CP001616">
    <property type="protein sequence ID" value="ACQ93129.1"/>
    <property type="molecule type" value="Genomic_DNA"/>
</dbReference>
<dbReference type="PROSITE" id="PS01124">
    <property type="entry name" value="HTH_ARAC_FAMILY_2"/>
    <property type="match status" value="1"/>
</dbReference>
<reference evidence="6" key="1">
    <citation type="submission" date="2009-05" db="EMBL/GenBank/DDBJ databases">
        <title>Complete sequence of Tolumonas auensis DSM 9187.</title>
        <authorList>
            <consortium name="US DOE Joint Genome Institute"/>
            <person name="Lucas S."/>
            <person name="Copeland A."/>
            <person name="Lapidus A."/>
            <person name="Glavina del Rio T."/>
            <person name="Tice H."/>
            <person name="Bruce D."/>
            <person name="Goodwin L."/>
            <person name="Pitluck S."/>
            <person name="Chertkov O."/>
            <person name="Brettin T."/>
            <person name="Detter J.C."/>
            <person name="Han C."/>
            <person name="Larimer F."/>
            <person name="Land M."/>
            <person name="Hauser L."/>
            <person name="Kyrpides N."/>
            <person name="Mikhailova N."/>
            <person name="Spring S."/>
            <person name="Beller H."/>
        </authorList>
    </citation>
    <scope>NUCLEOTIDE SEQUENCE [LARGE SCALE GENOMIC DNA]</scope>
    <source>
        <strain evidence="6">DSM 9187 / TA4</strain>
    </source>
</reference>
<keyword evidence="2" id="KW-0238">DNA-binding</keyword>
<evidence type="ECO:0000256" key="1">
    <source>
        <dbReference type="ARBA" id="ARBA00023015"/>
    </source>
</evidence>
<dbReference type="KEGG" id="tau:Tola_1518"/>
<dbReference type="GO" id="GO:0000976">
    <property type="term" value="F:transcription cis-regulatory region binding"/>
    <property type="evidence" value="ECO:0007669"/>
    <property type="project" value="TreeGrafter"/>
</dbReference>
<dbReference type="Proteomes" id="UP000009073">
    <property type="component" value="Chromosome"/>
</dbReference>
<dbReference type="InterPro" id="IPR009057">
    <property type="entry name" value="Homeodomain-like_sf"/>
</dbReference>
<evidence type="ECO:0000256" key="3">
    <source>
        <dbReference type="ARBA" id="ARBA00023163"/>
    </source>
</evidence>
<dbReference type="eggNOG" id="COG2207">
    <property type="taxonomic scope" value="Bacteria"/>
</dbReference>
<dbReference type="SMART" id="SM00342">
    <property type="entry name" value="HTH_ARAC"/>
    <property type="match status" value="1"/>
</dbReference>
<keyword evidence="1" id="KW-0805">Transcription regulation</keyword>
<dbReference type="STRING" id="595494.Tola_1518"/>
<dbReference type="HOGENOM" id="CLU_047522_1_0_6"/>
<dbReference type="PANTHER" id="PTHR47894">
    <property type="entry name" value="HTH-TYPE TRANSCRIPTIONAL REGULATOR GADX"/>
    <property type="match status" value="1"/>
</dbReference>
<sequence>MIAMEKNVSNNIARGILKLLELHDVDTKKIPEKCGISSYELESNGGRLSEDQHYRFLIEAEKHNQFLTEDMLEHCISFGTVNLSYNTYPDLLGFCLNQTSATDAVNGFIDNRIVIGNCDSVILTRGEEKTRIEYINSGPGQIGNQSAIGNFMMLYSLIKTYVPINNIKIGFSGERHEKKGLLNTFFESKCVFDSNMNYMLIDNDLLDAKAESFNEKLHSIQKTNLNSKKIELEHTKSLSSLVMNLIENSIKIIRSESESSIMNDVCSNLRMSRWTLNEKLKYERTTFTELLKSVRVNMACKLLTETTTSIQEISELICFSSQSVFSRFFKLNLNVSPLAYRNRYKC</sequence>
<feature type="domain" description="HTH araC/xylS-type" evidence="4">
    <location>
        <begin position="240"/>
        <end position="343"/>
    </location>
</feature>
<dbReference type="Pfam" id="PF12833">
    <property type="entry name" value="HTH_18"/>
    <property type="match status" value="1"/>
</dbReference>
<dbReference type="PANTHER" id="PTHR47894:SF4">
    <property type="entry name" value="HTH-TYPE TRANSCRIPTIONAL REGULATOR GADX"/>
    <property type="match status" value="1"/>
</dbReference>
<evidence type="ECO:0000256" key="2">
    <source>
        <dbReference type="ARBA" id="ARBA00023125"/>
    </source>
</evidence>
<accession>C4LEW2</accession>
<keyword evidence="6" id="KW-1185">Reference proteome</keyword>
<protein>
    <submittedName>
        <fullName evidence="5">Transcriptional regulator, AraC family</fullName>
    </submittedName>
</protein>
<organism evidence="5 6">
    <name type="scientific">Tolumonas auensis (strain DSM 9187 / NBRC 110442 / TA 4)</name>
    <dbReference type="NCBI Taxonomy" id="595494"/>
    <lineage>
        <taxon>Bacteria</taxon>
        <taxon>Pseudomonadati</taxon>
        <taxon>Pseudomonadota</taxon>
        <taxon>Gammaproteobacteria</taxon>
        <taxon>Aeromonadales</taxon>
        <taxon>Aeromonadaceae</taxon>
        <taxon>Tolumonas</taxon>
    </lineage>
</organism>
<evidence type="ECO:0000259" key="4">
    <source>
        <dbReference type="PROSITE" id="PS01124"/>
    </source>
</evidence>
<proteinExistence type="predicted"/>
<evidence type="ECO:0000313" key="6">
    <source>
        <dbReference type="Proteomes" id="UP000009073"/>
    </source>
</evidence>
<evidence type="ECO:0000313" key="5">
    <source>
        <dbReference type="EMBL" id="ACQ93129.1"/>
    </source>
</evidence>
<dbReference type="Gene3D" id="1.10.10.60">
    <property type="entry name" value="Homeodomain-like"/>
    <property type="match status" value="1"/>
</dbReference>
<dbReference type="AlphaFoldDB" id="C4LEW2"/>
<dbReference type="SUPFAM" id="SSF46689">
    <property type="entry name" value="Homeodomain-like"/>
    <property type="match status" value="1"/>
</dbReference>
<keyword evidence="3" id="KW-0804">Transcription</keyword>